<keyword evidence="2" id="KW-1185">Reference proteome</keyword>
<name>A0AAE4K003_9CYAN</name>
<comment type="caution">
    <text evidence="1">The sequence shown here is derived from an EMBL/GenBank/DDBJ whole genome shotgun (WGS) entry which is preliminary data.</text>
</comment>
<proteinExistence type="predicted"/>
<sequence length="66" mass="6919">MAVTLLLSPFSSMPRLLQDLSMKILGSTVLVGALLISAAALVLLPQLDATACTLPSENKTKTPPKK</sequence>
<evidence type="ECO:0000313" key="2">
    <source>
        <dbReference type="Proteomes" id="UP001268256"/>
    </source>
</evidence>
<accession>A0AAE4K003</accession>
<reference evidence="2" key="1">
    <citation type="submission" date="2023-07" db="EMBL/GenBank/DDBJ databases">
        <authorList>
            <person name="Luz R."/>
            <person name="Cordeiro R."/>
            <person name="Fonseca A."/>
            <person name="Goncalves V."/>
        </authorList>
    </citation>
    <scope>NUCLEOTIDE SEQUENCE [LARGE SCALE GENOMIC DNA]</scope>
    <source>
        <strain evidence="2">BACA0444</strain>
    </source>
</reference>
<organism evidence="1 2">
    <name type="scientific">Pseudocalidococcus azoricus BACA0444</name>
    <dbReference type="NCBI Taxonomy" id="2918990"/>
    <lineage>
        <taxon>Bacteria</taxon>
        <taxon>Bacillati</taxon>
        <taxon>Cyanobacteriota</taxon>
        <taxon>Cyanophyceae</taxon>
        <taxon>Acaryochloridales</taxon>
        <taxon>Thermosynechococcaceae</taxon>
        <taxon>Pseudocalidococcus</taxon>
        <taxon>Pseudocalidococcus azoricus</taxon>
    </lineage>
</organism>
<protein>
    <submittedName>
        <fullName evidence="1">Uncharacterized protein</fullName>
    </submittedName>
</protein>
<dbReference type="Proteomes" id="UP001268256">
    <property type="component" value="Unassembled WGS sequence"/>
</dbReference>
<dbReference type="RefSeq" id="WP_322878660.1">
    <property type="nucleotide sequence ID" value="NZ_JAVMIP010000012.1"/>
</dbReference>
<dbReference type="EMBL" id="JAVMIP010000012">
    <property type="protein sequence ID" value="MDS3861417.1"/>
    <property type="molecule type" value="Genomic_DNA"/>
</dbReference>
<evidence type="ECO:0000313" key="1">
    <source>
        <dbReference type="EMBL" id="MDS3861417.1"/>
    </source>
</evidence>
<gene>
    <name evidence="1" type="ORF">RIF25_11425</name>
</gene>
<dbReference type="AlphaFoldDB" id="A0AAE4K003"/>